<evidence type="ECO:0000256" key="8">
    <source>
        <dbReference type="SAM" id="Phobius"/>
    </source>
</evidence>
<dbReference type="Proteomes" id="UP001204798">
    <property type="component" value="Unassembled WGS sequence"/>
</dbReference>
<organism evidence="9 10">
    <name type="scientific">Candidatus Fervidibacter sacchari</name>
    <dbReference type="NCBI Taxonomy" id="1448929"/>
    <lineage>
        <taxon>Bacteria</taxon>
        <taxon>Candidatus Fervidibacterota</taxon>
        <taxon>Candidatus Fervidibacter</taxon>
    </lineage>
</organism>
<feature type="transmembrane region" description="Helical" evidence="8">
    <location>
        <begin position="41"/>
        <end position="61"/>
    </location>
</feature>
<keyword evidence="5 8" id="KW-0812">Transmembrane</keyword>
<reference evidence="9 10" key="1">
    <citation type="submission" date="2022-08" db="EMBL/GenBank/DDBJ databases">
        <title>Bacterial and archaeal communities from various locations to study Microbial Dark Matter (Phase II).</title>
        <authorList>
            <person name="Stepanauskas R."/>
        </authorList>
    </citation>
    <scope>NUCLEOTIDE SEQUENCE [LARGE SCALE GENOMIC DNA]</scope>
    <source>
        <strain evidence="9 10">PD1</strain>
    </source>
</reference>
<evidence type="ECO:0000256" key="5">
    <source>
        <dbReference type="ARBA" id="ARBA00022692"/>
    </source>
</evidence>
<dbReference type="InterPro" id="IPR039653">
    <property type="entry name" value="Prenyltransferase"/>
</dbReference>
<name>A0ABT2EP06_9BACT</name>
<sequence>MERIRTYLSFVKFEHAVFALPFALTSAWVCARGVPPLRELAWIIVAVIAARSAAMGFNRIVDLEFDKLNPRTKNRELPTGKLTLTQAWLFVAVSAAIFVFAAYQLNWLAFWLSFPTLAWLFGYSYTKRFTDWSHLWLGSALGIAPVGAWIALKGTIELPPILLMLAVTFWVAGFDIIYATLDEEFDRKIGLHSLVVRYGATKALWVSRLLHSVFLFMLAAFGWVAKLGVVFWVAWLFILGFIAYEHSIAEPGDPRKVNTAFFTVNGIVSILLFIATALDIALH</sequence>
<comment type="similarity">
    <text evidence="3">Belongs to the UbiA prenyltransferase family.</text>
</comment>
<evidence type="ECO:0000256" key="6">
    <source>
        <dbReference type="ARBA" id="ARBA00022989"/>
    </source>
</evidence>
<dbReference type="PANTHER" id="PTHR11048:SF28">
    <property type="entry name" value="4-HYDROXYBENZOATE POLYPRENYLTRANSFERASE, MITOCHONDRIAL"/>
    <property type="match status" value="1"/>
</dbReference>
<dbReference type="Gene3D" id="1.10.357.140">
    <property type="entry name" value="UbiA prenyltransferase"/>
    <property type="match status" value="1"/>
</dbReference>
<dbReference type="EMBL" id="JANUCP010000003">
    <property type="protein sequence ID" value="MCS3919667.1"/>
    <property type="molecule type" value="Genomic_DNA"/>
</dbReference>
<keyword evidence="4 9" id="KW-0808">Transferase</keyword>
<dbReference type="InterPro" id="IPR000537">
    <property type="entry name" value="UbiA_prenyltransferase"/>
</dbReference>
<comment type="cofactor">
    <cofactor evidence="1">
        <name>Mg(2+)</name>
        <dbReference type="ChEBI" id="CHEBI:18420"/>
    </cofactor>
</comment>
<evidence type="ECO:0000256" key="4">
    <source>
        <dbReference type="ARBA" id="ARBA00022679"/>
    </source>
</evidence>
<dbReference type="RefSeq" id="WP_259096341.1">
    <property type="nucleotide sequence ID" value="NZ_CP130454.1"/>
</dbReference>
<comment type="caution">
    <text evidence="9">The sequence shown here is derived from an EMBL/GenBank/DDBJ whole genome shotgun (WGS) entry which is preliminary data.</text>
</comment>
<proteinExistence type="inferred from homology"/>
<feature type="transmembrane region" description="Helical" evidence="8">
    <location>
        <begin position="108"/>
        <end position="126"/>
    </location>
</feature>
<evidence type="ECO:0000256" key="7">
    <source>
        <dbReference type="ARBA" id="ARBA00023136"/>
    </source>
</evidence>
<feature type="transmembrane region" description="Helical" evidence="8">
    <location>
        <begin position="158"/>
        <end position="181"/>
    </location>
</feature>
<dbReference type="InterPro" id="IPR006371">
    <property type="entry name" value="Polyprenyltransferase_UbiA-li"/>
</dbReference>
<protein>
    <submittedName>
        <fullName evidence="9">4-hydroxybenzoate polyprenyltransferase</fullName>
        <ecNumber evidence="9">2.5.1.39</ecNumber>
    </submittedName>
</protein>
<dbReference type="GO" id="GO:0008412">
    <property type="term" value="F:4-hydroxybenzoate polyprenyltransferase activity"/>
    <property type="evidence" value="ECO:0007669"/>
    <property type="project" value="UniProtKB-EC"/>
</dbReference>
<dbReference type="InterPro" id="IPR044878">
    <property type="entry name" value="UbiA_sf"/>
</dbReference>
<accession>A0ABT2EP06</accession>
<feature type="transmembrane region" description="Helical" evidence="8">
    <location>
        <begin position="202"/>
        <end position="223"/>
    </location>
</feature>
<evidence type="ECO:0000256" key="1">
    <source>
        <dbReference type="ARBA" id="ARBA00001946"/>
    </source>
</evidence>
<evidence type="ECO:0000313" key="10">
    <source>
        <dbReference type="Proteomes" id="UP001204798"/>
    </source>
</evidence>
<feature type="transmembrane region" description="Helical" evidence="8">
    <location>
        <begin position="133"/>
        <end position="152"/>
    </location>
</feature>
<dbReference type="NCBIfam" id="TIGR01475">
    <property type="entry name" value="ubiA_other"/>
    <property type="match status" value="1"/>
</dbReference>
<evidence type="ECO:0000313" key="9">
    <source>
        <dbReference type="EMBL" id="MCS3919667.1"/>
    </source>
</evidence>
<dbReference type="EC" id="2.5.1.39" evidence="9"/>
<dbReference type="PANTHER" id="PTHR11048">
    <property type="entry name" value="PRENYLTRANSFERASES"/>
    <property type="match status" value="1"/>
</dbReference>
<feature type="transmembrane region" description="Helical" evidence="8">
    <location>
        <begin position="229"/>
        <end position="248"/>
    </location>
</feature>
<dbReference type="Pfam" id="PF01040">
    <property type="entry name" value="UbiA"/>
    <property type="match status" value="1"/>
</dbReference>
<feature type="transmembrane region" description="Helical" evidence="8">
    <location>
        <begin position="260"/>
        <end position="282"/>
    </location>
</feature>
<evidence type="ECO:0000256" key="2">
    <source>
        <dbReference type="ARBA" id="ARBA00004141"/>
    </source>
</evidence>
<feature type="transmembrane region" description="Helical" evidence="8">
    <location>
        <begin position="82"/>
        <end position="102"/>
    </location>
</feature>
<keyword evidence="7 8" id="KW-0472">Membrane</keyword>
<dbReference type="Gene3D" id="1.20.120.1780">
    <property type="entry name" value="UbiA prenyltransferase"/>
    <property type="match status" value="1"/>
</dbReference>
<keyword evidence="6 8" id="KW-1133">Transmembrane helix</keyword>
<gene>
    <name evidence="9" type="ORF">M2350_002080</name>
</gene>
<comment type="subcellular location">
    <subcellularLocation>
        <location evidence="2">Membrane</location>
        <topology evidence="2">Multi-pass membrane protein</topology>
    </subcellularLocation>
</comment>
<keyword evidence="10" id="KW-1185">Reference proteome</keyword>
<dbReference type="CDD" id="cd13959">
    <property type="entry name" value="PT_UbiA_COQ2"/>
    <property type="match status" value="1"/>
</dbReference>
<evidence type="ECO:0000256" key="3">
    <source>
        <dbReference type="ARBA" id="ARBA00005985"/>
    </source>
</evidence>